<dbReference type="InterPro" id="IPR052562">
    <property type="entry name" value="Ketohexokinase-related"/>
</dbReference>
<dbReference type="STRING" id="756982.G1X365"/>
<evidence type="ECO:0000313" key="3">
    <source>
        <dbReference type="Proteomes" id="UP000008784"/>
    </source>
</evidence>
<evidence type="ECO:0000259" key="1">
    <source>
        <dbReference type="Pfam" id="PF00294"/>
    </source>
</evidence>
<dbReference type="InParanoid" id="G1X365"/>
<feature type="domain" description="Carbohydrate kinase PfkB" evidence="1">
    <location>
        <begin position="220"/>
        <end position="303"/>
    </location>
</feature>
<dbReference type="InterPro" id="IPR011611">
    <property type="entry name" value="PfkB_dom"/>
</dbReference>
<dbReference type="InterPro" id="IPR029056">
    <property type="entry name" value="Ribokinase-like"/>
</dbReference>
<dbReference type="Proteomes" id="UP000008784">
    <property type="component" value="Unassembled WGS sequence"/>
</dbReference>
<dbReference type="PANTHER" id="PTHR42774">
    <property type="entry name" value="PHOSPHOTRANSFERASE SYSTEM TRANSPORT PROTEIN"/>
    <property type="match status" value="1"/>
</dbReference>
<keyword evidence="3" id="KW-1185">Reference proteome</keyword>
<accession>G1X365</accession>
<dbReference type="Gene3D" id="3.40.1190.20">
    <property type="match status" value="1"/>
</dbReference>
<dbReference type="OrthoDB" id="204058at2759"/>
<dbReference type="AlphaFoldDB" id="G1X365"/>
<reference evidence="2 3" key="1">
    <citation type="journal article" date="2011" name="PLoS Pathog.">
        <title>Genomic and proteomic analyses of the fungus Arthrobotrys oligospora provide insights into nematode-trap formation.</title>
        <authorList>
            <person name="Yang J."/>
            <person name="Wang L."/>
            <person name="Ji X."/>
            <person name="Feng Y."/>
            <person name="Li X."/>
            <person name="Zou C."/>
            <person name="Xu J."/>
            <person name="Ren Y."/>
            <person name="Mi Q."/>
            <person name="Wu J."/>
            <person name="Liu S."/>
            <person name="Liu Y."/>
            <person name="Huang X."/>
            <person name="Wang H."/>
            <person name="Niu X."/>
            <person name="Li J."/>
            <person name="Liang L."/>
            <person name="Luo Y."/>
            <person name="Ji K."/>
            <person name="Zhou W."/>
            <person name="Yu Z."/>
            <person name="Li G."/>
            <person name="Liu Y."/>
            <person name="Li L."/>
            <person name="Qiao M."/>
            <person name="Feng L."/>
            <person name="Zhang K.-Q."/>
        </authorList>
    </citation>
    <scope>NUCLEOTIDE SEQUENCE [LARGE SCALE GENOMIC DNA]</scope>
    <source>
        <strain evidence="3">ATCC 24927 / CBS 115.81 / DSM 1491</strain>
    </source>
</reference>
<dbReference type="HOGENOM" id="CLU_642532_0_0_1"/>
<gene>
    <name evidence="2" type="ORF">AOL_s00043g138</name>
</gene>
<dbReference type="RefSeq" id="XP_011118927.1">
    <property type="nucleotide sequence ID" value="XM_011120625.1"/>
</dbReference>
<dbReference type="EMBL" id="ADOT01000057">
    <property type="protein sequence ID" value="EGX52349.1"/>
    <property type="molecule type" value="Genomic_DNA"/>
</dbReference>
<dbReference type="eggNOG" id="KOG2947">
    <property type="taxonomic scope" value="Eukaryota"/>
</dbReference>
<name>G1X365_ARTOA</name>
<sequence>MDSIDTSSKPVEGPGFSILAIGALYRDVIVKVPQFPAEDAKQSATSEKVRVGGNISNTLSVLSQVVAPGTQLLYATAVGGPEAIWRITQLKTSEVKSLLFTHFFPKTTFMSHAYDDMLSRVYNAHSSFYPSWIHFEGRECFMVEGVIDHFISRREYKQNPCVISVEFEAYGRPGLDRLMGMCDVAFIAEGYMKAFLEEASKGSWDGNDKELMVRLFTNYLKRTAKRRATAFITVGSKGAYAVRFDAGTVEMRYIPAPEIASSEIVETTGAGDTFIAAAIYALGYRRLDAVKAAKIAVNVASKKCMLIGYDGLGNPGAGFGVLEGENPFATPAVGMSPVLPPARPTDGLL</sequence>
<dbReference type="Pfam" id="PF00294">
    <property type="entry name" value="PfkB"/>
    <property type="match status" value="1"/>
</dbReference>
<dbReference type="PANTHER" id="PTHR42774:SF3">
    <property type="entry name" value="KETOHEXOKINASE"/>
    <property type="match status" value="1"/>
</dbReference>
<proteinExistence type="predicted"/>
<dbReference type="OMA" id="CDYVVFS"/>
<organism evidence="2 3">
    <name type="scientific">Arthrobotrys oligospora (strain ATCC 24927 / CBS 115.81 / DSM 1491)</name>
    <name type="common">Nematode-trapping fungus</name>
    <name type="synonym">Didymozoophaga oligospora</name>
    <dbReference type="NCBI Taxonomy" id="756982"/>
    <lineage>
        <taxon>Eukaryota</taxon>
        <taxon>Fungi</taxon>
        <taxon>Dikarya</taxon>
        <taxon>Ascomycota</taxon>
        <taxon>Pezizomycotina</taxon>
        <taxon>Orbiliomycetes</taxon>
        <taxon>Orbiliales</taxon>
        <taxon>Orbiliaceae</taxon>
        <taxon>Orbilia</taxon>
        <taxon>Orbilia oligospora</taxon>
    </lineage>
</organism>
<comment type="caution">
    <text evidence="2">The sequence shown here is derived from an EMBL/GenBank/DDBJ whole genome shotgun (WGS) entry which is preliminary data.</text>
</comment>
<dbReference type="SUPFAM" id="SSF53613">
    <property type="entry name" value="Ribokinase-like"/>
    <property type="match status" value="1"/>
</dbReference>
<dbReference type="GeneID" id="22889818"/>
<evidence type="ECO:0000313" key="2">
    <source>
        <dbReference type="EMBL" id="EGX52349.1"/>
    </source>
</evidence>
<protein>
    <recommendedName>
        <fullName evidence="1">Carbohydrate kinase PfkB domain-containing protein</fullName>
    </recommendedName>
</protein>